<name>A0ABT8K5S7_9MICC</name>
<feature type="domain" description="ABC transporter" evidence="9">
    <location>
        <begin position="415"/>
        <end position="650"/>
    </location>
</feature>
<dbReference type="SMART" id="SM00382">
    <property type="entry name" value="AAA"/>
    <property type="match status" value="1"/>
</dbReference>
<feature type="transmembrane region" description="Helical" evidence="8">
    <location>
        <begin position="137"/>
        <end position="157"/>
    </location>
</feature>
<dbReference type="PANTHER" id="PTHR43394:SF1">
    <property type="entry name" value="ATP-BINDING CASSETTE SUB-FAMILY B MEMBER 10, MITOCHONDRIAL"/>
    <property type="match status" value="1"/>
</dbReference>
<keyword evidence="12" id="KW-1185">Reference proteome</keyword>
<dbReference type="Pfam" id="PF00005">
    <property type="entry name" value="ABC_tran"/>
    <property type="match status" value="1"/>
</dbReference>
<feature type="transmembrane region" description="Helical" evidence="8">
    <location>
        <begin position="248"/>
        <end position="266"/>
    </location>
</feature>
<evidence type="ECO:0000259" key="9">
    <source>
        <dbReference type="PROSITE" id="PS50893"/>
    </source>
</evidence>
<proteinExistence type="predicted"/>
<dbReference type="InterPro" id="IPR017871">
    <property type="entry name" value="ABC_transporter-like_CS"/>
</dbReference>
<dbReference type="Proteomes" id="UP001174209">
    <property type="component" value="Unassembled WGS sequence"/>
</dbReference>
<dbReference type="CDD" id="cd18551">
    <property type="entry name" value="ABC_6TM_LmrA_like"/>
    <property type="match status" value="1"/>
</dbReference>
<dbReference type="RefSeq" id="WP_301230130.1">
    <property type="nucleotide sequence ID" value="NZ_JAROCG010000002.1"/>
</dbReference>
<dbReference type="GO" id="GO:0005524">
    <property type="term" value="F:ATP binding"/>
    <property type="evidence" value="ECO:0007669"/>
    <property type="project" value="UniProtKB-KW"/>
</dbReference>
<evidence type="ECO:0000256" key="7">
    <source>
        <dbReference type="SAM" id="MobiDB-lite"/>
    </source>
</evidence>
<evidence type="ECO:0000256" key="4">
    <source>
        <dbReference type="ARBA" id="ARBA00022840"/>
    </source>
</evidence>
<dbReference type="EMBL" id="JAROCG010000002">
    <property type="protein sequence ID" value="MDN4612801.1"/>
    <property type="molecule type" value="Genomic_DNA"/>
</dbReference>
<protein>
    <submittedName>
        <fullName evidence="11">ABC transporter ATP-binding protein</fullName>
    </submittedName>
</protein>
<organism evidence="11 12">
    <name type="scientific">Arthrobacter burdickii</name>
    <dbReference type="NCBI Taxonomy" id="3035920"/>
    <lineage>
        <taxon>Bacteria</taxon>
        <taxon>Bacillati</taxon>
        <taxon>Actinomycetota</taxon>
        <taxon>Actinomycetes</taxon>
        <taxon>Micrococcales</taxon>
        <taxon>Micrococcaceae</taxon>
        <taxon>Arthrobacter</taxon>
    </lineage>
</organism>
<keyword evidence="3" id="KW-0547">Nucleotide-binding</keyword>
<dbReference type="Pfam" id="PF00664">
    <property type="entry name" value="ABC_membrane"/>
    <property type="match status" value="1"/>
</dbReference>
<keyword evidence="4 11" id="KW-0067">ATP-binding</keyword>
<evidence type="ECO:0000256" key="3">
    <source>
        <dbReference type="ARBA" id="ARBA00022741"/>
    </source>
</evidence>
<dbReference type="Gene3D" id="1.20.1560.10">
    <property type="entry name" value="ABC transporter type 1, transmembrane domain"/>
    <property type="match status" value="1"/>
</dbReference>
<dbReference type="InterPro" id="IPR011527">
    <property type="entry name" value="ABC1_TM_dom"/>
</dbReference>
<dbReference type="InterPro" id="IPR003439">
    <property type="entry name" value="ABC_transporter-like_ATP-bd"/>
</dbReference>
<evidence type="ECO:0000256" key="8">
    <source>
        <dbReference type="SAM" id="Phobius"/>
    </source>
</evidence>
<evidence type="ECO:0000256" key="2">
    <source>
        <dbReference type="ARBA" id="ARBA00022692"/>
    </source>
</evidence>
<keyword evidence="6 8" id="KW-0472">Membrane</keyword>
<evidence type="ECO:0000259" key="10">
    <source>
        <dbReference type="PROSITE" id="PS50929"/>
    </source>
</evidence>
<dbReference type="PROSITE" id="PS50893">
    <property type="entry name" value="ABC_TRANSPORTER_2"/>
    <property type="match status" value="1"/>
</dbReference>
<comment type="caution">
    <text evidence="11">The sequence shown here is derived from an EMBL/GenBank/DDBJ whole genome shotgun (WGS) entry which is preliminary data.</text>
</comment>
<evidence type="ECO:0000256" key="5">
    <source>
        <dbReference type="ARBA" id="ARBA00022989"/>
    </source>
</evidence>
<keyword evidence="5 8" id="KW-1133">Transmembrane helix</keyword>
<feature type="compositionally biased region" description="Low complexity" evidence="7">
    <location>
        <begin position="412"/>
        <end position="427"/>
    </location>
</feature>
<feature type="transmembrane region" description="Helical" evidence="8">
    <location>
        <begin position="278"/>
        <end position="302"/>
    </location>
</feature>
<evidence type="ECO:0000256" key="6">
    <source>
        <dbReference type="ARBA" id="ARBA00023136"/>
    </source>
</evidence>
<evidence type="ECO:0000256" key="1">
    <source>
        <dbReference type="ARBA" id="ARBA00004651"/>
    </source>
</evidence>
<sequence>MQPALQRATLREFFPYLRGHVRVLALVAVVSLVSTGLSIAQPLMVQQLVNAVSASRPATVFVWFLIAITLGGAVFGAAQSYLLQRTAESVVLGVRRSLVGQLLALPVREFDRRRVGDLMSRVGSDTTLMRSVITSGLFEIVSSILMFCAAVVLMVLIDPLLFGITLCAVLLGAAGVLFLGRLIRRRSRDVQDAVGSMTAAVERGLSGIRTIKASVAEEREAAVIDGEATRAFRAGIAMARLQAAVQPIMSICIQGAFIVVLAVGGIRVAAGELLLGDLIAFILYLFLLVMPIGSAMSAFVQIQSGLAALDRIQEIARLEPERADEDRPVRIQPVPAQPDAAFGSAQGAGRLAGRSAGRSAGAIELRDVSFRYDDGGPDGTQATPASGSGALHAGQDRRAPLGSPGVLHTRVSPETEPSSVEPSSTESGRLVLDGVSFSVPAGSRTALVGPSGAGKSTVLALLERFYEPTDGSITYDGTALPQIPRTELRSRIGLVEQEAPVLSGTLADNLRLAAPAATDDQLRRVLAAVGLDALGDRTDDGLDLNLGEDGVRLSGGQRQRLAWARVILADRPVLLMDEPTSAVDSRTEQLLQQTLGEASRDRTVVVVAHRLSTVADFDQIVVLDQGRVTAVGTHEQLLEESDLYRDMASRQRLVAA</sequence>
<gene>
    <name evidence="11" type="ORF">P5G52_18185</name>
</gene>
<keyword evidence="2 8" id="KW-0812">Transmembrane</keyword>
<dbReference type="PROSITE" id="PS50929">
    <property type="entry name" value="ABC_TM1F"/>
    <property type="match status" value="1"/>
</dbReference>
<feature type="transmembrane region" description="Helical" evidence="8">
    <location>
        <begin position="60"/>
        <end position="78"/>
    </location>
</feature>
<dbReference type="InterPro" id="IPR003593">
    <property type="entry name" value="AAA+_ATPase"/>
</dbReference>
<dbReference type="InterPro" id="IPR036640">
    <property type="entry name" value="ABC1_TM_sf"/>
</dbReference>
<dbReference type="InterPro" id="IPR039421">
    <property type="entry name" value="Type_1_exporter"/>
</dbReference>
<feature type="transmembrane region" description="Helical" evidence="8">
    <location>
        <begin position="163"/>
        <end position="183"/>
    </location>
</feature>
<accession>A0ABT8K5S7</accession>
<evidence type="ECO:0000313" key="12">
    <source>
        <dbReference type="Proteomes" id="UP001174209"/>
    </source>
</evidence>
<dbReference type="InterPro" id="IPR027417">
    <property type="entry name" value="P-loop_NTPase"/>
</dbReference>
<feature type="region of interest" description="Disordered" evidence="7">
    <location>
        <begin position="373"/>
        <end position="427"/>
    </location>
</feature>
<dbReference type="Gene3D" id="3.40.50.300">
    <property type="entry name" value="P-loop containing nucleotide triphosphate hydrolases"/>
    <property type="match status" value="1"/>
</dbReference>
<comment type="subcellular location">
    <subcellularLocation>
        <location evidence="1">Cell membrane</location>
        <topology evidence="1">Multi-pass membrane protein</topology>
    </subcellularLocation>
</comment>
<feature type="domain" description="ABC transmembrane type-1" evidence="10">
    <location>
        <begin position="25"/>
        <end position="304"/>
    </location>
</feature>
<reference evidence="11" key="1">
    <citation type="submission" date="2023-06" db="EMBL/GenBank/DDBJ databases">
        <title>MT1 and MT2 Draft Genomes of Novel Species.</title>
        <authorList>
            <person name="Venkateswaran K."/>
        </authorList>
    </citation>
    <scope>NUCLEOTIDE SEQUENCE</scope>
    <source>
        <strain evidence="11">IIF3SC-B10</strain>
    </source>
</reference>
<dbReference type="SUPFAM" id="SSF90123">
    <property type="entry name" value="ABC transporter transmembrane region"/>
    <property type="match status" value="1"/>
</dbReference>
<dbReference type="SUPFAM" id="SSF52540">
    <property type="entry name" value="P-loop containing nucleoside triphosphate hydrolases"/>
    <property type="match status" value="1"/>
</dbReference>
<feature type="transmembrane region" description="Helical" evidence="8">
    <location>
        <begin position="21"/>
        <end position="40"/>
    </location>
</feature>
<dbReference type="PROSITE" id="PS00211">
    <property type="entry name" value="ABC_TRANSPORTER_1"/>
    <property type="match status" value="1"/>
</dbReference>
<dbReference type="PANTHER" id="PTHR43394">
    <property type="entry name" value="ATP-DEPENDENT PERMEASE MDL1, MITOCHONDRIAL"/>
    <property type="match status" value="1"/>
</dbReference>
<evidence type="ECO:0000313" key="11">
    <source>
        <dbReference type="EMBL" id="MDN4612801.1"/>
    </source>
</evidence>